<gene>
    <name evidence="1" type="ORF">FKV70_01465</name>
</gene>
<proteinExistence type="predicted"/>
<comment type="caution">
    <text evidence="1">The sequence shown here is derived from an EMBL/GenBank/DDBJ whole genome shotgun (WGS) entry which is preliminary data.</text>
</comment>
<dbReference type="InterPro" id="IPR006524">
    <property type="entry name" value="ArpU-like"/>
</dbReference>
<name>A0ABY3B9W8_9BACL</name>
<organism evidence="1 2">
    <name type="scientific">Paenibacillus ottowii</name>
    <dbReference type="NCBI Taxonomy" id="2315729"/>
    <lineage>
        <taxon>Bacteria</taxon>
        <taxon>Bacillati</taxon>
        <taxon>Bacillota</taxon>
        <taxon>Bacilli</taxon>
        <taxon>Bacillales</taxon>
        <taxon>Paenibacillaceae</taxon>
        <taxon>Paenibacillus</taxon>
    </lineage>
</organism>
<dbReference type="NCBIfam" id="TIGR01637">
    <property type="entry name" value="phage_arpU"/>
    <property type="match status" value="1"/>
</dbReference>
<evidence type="ECO:0000313" key="2">
    <source>
        <dbReference type="Proteomes" id="UP000319219"/>
    </source>
</evidence>
<accession>A0ABY3B9W8</accession>
<dbReference type="EMBL" id="VIJZ01000001">
    <property type="protein sequence ID" value="TQS01043.1"/>
    <property type="molecule type" value="Genomic_DNA"/>
</dbReference>
<dbReference type="RefSeq" id="WP_142611611.1">
    <property type="nucleotide sequence ID" value="NZ_JAKNRQ010000005.1"/>
</dbReference>
<evidence type="ECO:0000313" key="1">
    <source>
        <dbReference type="EMBL" id="TQS01043.1"/>
    </source>
</evidence>
<keyword evidence="2" id="KW-1185">Reference proteome</keyword>
<sequence>MRNNLPELDRRKTQNALEGVFEKYRIYKTITFMDRESFITAGYTDRPNGPTNVTSDPTARTAVYNVDAPAARLAYCQMVDAVVSRLNEREQLLIRERYLKDDDVFDYKVYNYVLDPPVSKDTYTKLRTRAFYKMALALADQGVLNLAGLQKSADRRLGSVNA</sequence>
<reference evidence="1 2" key="1">
    <citation type="submission" date="2019-07" db="EMBL/GenBank/DDBJ databases">
        <title>Paenibacillus ottowii sp. nov. isolated from a fermentation system processing bovine manure.</title>
        <authorList>
            <person name="Velazquez L.F."/>
            <person name="Rajbanshi S."/>
            <person name="Guan S."/>
            <person name="Hinchee M."/>
            <person name="Welsh A."/>
        </authorList>
    </citation>
    <scope>NUCLEOTIDE SEQUENCE [LARGE SCALE GENOMIC DNA]</scope>
    <source>
        <strain evidence="1 2">MS2379</strain>
    </source>
</reference>
<protein>
    <submittedName>
        <fullName evidence="1">Transcriptional regulator</fullName>
    </submittedName>
</protein>
<dbReference type="Proteomes" id="UP000319219">
    <property type="component" value="Unassembled WGS sequence"/>
</dbReference>